<organism evidence="1 2">
    <name type="scientific">Entomortierella parvispora</name>
    <dbReference type="NCBI Taxonomy" id="205924"/>
    <lineage>
        <taxon>Eukaryota</taxon>
        <taxon>Fungi</taxon>
        <taxon>Fungi incertae sedis</taxon>
        <taxon>Mucoromycota</taxon>
        <taxon>Mortierellomycotina</taxon>
        <taxon>Mortierellomycetes</taxon>
        <taxon>Mortierellales</taxon>
        <taxon>Mortierellaceae</taxon>
        <taxon>Entomortierella</taxon>
    </lineage>
</organism>
<comment type="caution">
    <text evidence="1">The sequence shown here is derived from an EMBL/GenBank/DDBJ whole genome shotgun (WGS) entry which is preliminary data.</text>
</comment>
<dbReference type="EMBL" id="BQFW01000003">
    <property type="protein sequence ID" value="GJJ69812.1"/>
    <property type="molecule type" value="Genomic_DNA"/>
</dbReference>
<gene>
    <name evidence="1" type="ORF">EMPS_02161</name>
</gene>
<reference evidence="1" key="1">
    <citation type="submission" date="2021-11" db="EMBL/GenBank/DDBJ databases">
        <authorList>
            <person name="Herlambang A."/>
            <person name="Guo Y."/>
            <person name="Takashima Y."/>
            <person name="Nishizawa T."/>
        </authorList>
    </citation>
    <scope>NUCLEOTIDE SEQUENCE</scope>
    <source>
        <strain evidence="1">E1425</strain>
    </source>
</reference>
<sequence>MSSAQVPLDSPAVRVISIPLLVDLICQQLEPRHICNALLTSRAFYPAFLAHRWKTLDNDINRRGHCAGNHFPLSPLPETVAALTEYGAGFARQVVIHLDGERFFDLLGDDAIRCSRLVTISQLGCLRPEDVSLNMHWDDFEDFEEYEHDGDEEHTDQGHFLRLNYRMYFSGNLALKLAEESCLTLQKLQLEGYRNSSGNSRAFSVRMIEVLSLLENLEILMLAAMPMEDVVNVVLHLPARLQELSLKVWLSDETLRLERTVDFEHHWAFYQGEIRKLHRRNGSAPVNDFQSESWPTVRSLLENMAVKTKLTRLSLSQTCESHPTWILFEILRHCPNLTSFNPPFVSRYEMDAFIDVLAESCPELQHLDFTEAIASDQQFAAILDSLLPRSQQQSKITTISNQHGSRSKEGLRSITLNMYTRHGPLFKRAMSGHYSTLERISLAGSGESFNSEEILRLLEQCPRLTTLITTEPIPNINDFHKPAVDWVAFLQSGHSDKNGDKIVCGPDPNVLSVLGTCNWPCIRSLKVLSLYFTIDERGLDEHGISLYFEAIYRKLGHLLALEDLALGSNSYAVVVDEIRGKDVALECTLAQGLGHLSPLKRLRRLNVQMLPFAERIGRSEILWMEENWPQLESLPGVDVDPSAFDQEELARLMKTRSFLTNTPVRRETIPEDF</sequence>
<proteinExistence type="predicted"/>
<keyword evidence="2" id="KW-1185">Reference proteome</keyword>
<dbReference type="SUPFAM" id="SSF52047">
    <property type="entry name" value="RNI-like"/>
    <property type="match status" value="1"/>
</dbReference>
<evidence type="ECO:0000313" key="2">
    <source>
        <dbReference type="Proteomes" id="UP000827284"/>
    </source>
</evidence>
<dbReference type="AlphaFoldDB" id="A0A9P3H4X2"/>
<accession>A0A9P3H4X2</accession>
<dbReference type="Proteomes" id="UP000827284">
    <property type="component" value="Unassembled WGS sequence"/>
</dbReference>
<protein>
    <submittedName>
        <fullName evidence="1">Uncharacterized protein</fullName>
    </submittedName>
</protein>
<dbReference type="OrthoDB" id="2437929at2759"/>
<dbReference type="InterPro" id="IPR032675">
    <property type="entry name" value="LRR_dom_sf"/>
</dbReference>
<evidence type="ECO:0000313" key="1">
    <source>
        <dbReference type="EMBL" id="GJJ69812.1"/>
    </source>
</evidence>
<dbReference type="Gene3D" id="3.80.10.10">
    <property type="entry name" value="Ribonuclease Inhibitor"/>
    <property type="match status" value="1"/>
</dbReference>
<name>A0A9P3H4X2_9FUNG</name>
<reference evidence="1" key="2">
    <citation type="journal article" date="2022" name="Microbiol. Resour. Announc.">
        <title>Whole-Genome Sequence of Entomortierella parvispora E1425, a Mucoromycotan Fungus Associated with Burkholderiaceae-Related Endosymbiotic Bacteria.</title>
        <authorList>
            <person name="Herlambang A."/>
            <person name="Guo Y."/>
            <person name="Takashima Y."/>
            <person name="Narisawa K."/>
            <person name="Ohta H."/>
            <person name="Nishizawa T."/>
        </authorList>
    </citation>
    <scope>NUCLEOTIDE SEQUENCE</scope>
    <source>
        <strain evidence="1">E1425</strain>
    </source>
</reference>